<proteinExistence type="predicted"/>
<feature type="domain" description="DeoR-like transcriptional repressor C-terminal sensor" evidence="2">
    <location>
        <begin position="17"/>
        <end position="84"/>
    </location>
</feature>
<dbReference type="AlphaFoldDB" id="A0A4R4YTW3"/>
<feature type="compositionally biased region" description="Low complexity" evidence="1">
    <location>
        <begin position="128"/>
        <end position="151"/>
    </location>
</feature>
<dbReference type="OrthoDB" id="7688673at2"/>
<evidence type="ECO:0000313" key="4">
    <source>
        <dbReference type="Proteomes" id="UP000295302"/>
    </source>
</evidence>
<keyword evidence="4" id="KW-1185">Reference proteome</keyword>
<reference evidence="3 4" key="1">
    <citation type="submission" date="2019-03" db="EMBL/GenBank/DDBJ databases">
        <title>Draft genome sequences of novel Actinobacteria.</title>
        <authorList>
            <person name="Sahin N."/>
            <person name="Ay H."/>
            <person name="Saygin H."/>
        </authorList>
    </citation>
    <scope>NUCLEOTIDE SEQUENCE [LARGE SCALE GENOMIC DNA]</scope>
    <source>
        <strain evidence="3 4">CH32</strain>
    </source>
</reference>
<evidence type="ECO:0000256" key="1">
    <source>
        <dbReference type="SAM" id="MobiDB-lite"/>
    </source>
</evidence>
<organism evidence="3 4">
    <name type="scientific">Nonomuraea terrae</name>
    <dbReference type="NCBI Taxonomy" id="2530383"/>
    <lineage>
        <taxon>Bacteria</taxon>
        <taxon>Bacillati</taxon>
        <taxon>Actinomycetota</taxon>
        <taxon>Actinomycetes</taxon>
        <taxon>Streptosporangiales</taxon>
        <taxon>Streptosporangiaceae</taxon>
        <taxon>Nonomuraea</taxon>
    </lineage>
</organism>
<dbReference type="EMBL" id="SMKQ01000036">
    <property type="protein sequence ID" value="TDD48716.1"/>
    <property type="molecule type" value="Genomic_DNA"/>
</dbReference>
<evidence type="ECO:0000259" key="2">
    <source>
        <dbReference type="Pfam" id="PF00455"/>
    </source>
</evidence>
<sequence length="151" mass="16524">MVRRCSPLSVDGRFWNTNSVRVADVFRHIGRRDQSVVLVGGVRTPSDALVGPVAVAAIRRLKVDVLFLGVHGMTLRAGFTTPRHDGVWTIVPANPDSSGSRLRRIHAWEMNGPGGPRAWSAGSRRTWWRSPPGSRPAGGRPWPPRWSGSGC</sequence>
<dbReference type="Proteomes" id="UP000295302">
    <property type="component" value="Unassembled WGS sequence"/>
</dbReference>
<accession>A0A4R4YTW3</accession>
<evidence type="ECO:0000313" key="3">
    <source>
        <dbReference type="EMBL" id="TDD48716.1"/>
    </source>
</evidence>
<comment type="caution">
    <text evidence="3">The sequence shown here is derived from an EMBL/GenBank/DDBJ whole genome shotgun (WGS) entry which is preliminary data.</text>
</comment>
<name>A0A4R4YTW3_9ACTN</name>
<protein>
    <recommendedName>
        <fullName evidence="2">DeoR-like transcriptional repressor C-terminal sensor domain-containing protein</fullName>
    </recommendedName>
</protein>
<dbReference type="InterPro" id="IPR014036">
    <property type="entry name" value="DeoR-like_C"/>
</dbReference>
<dbReference type="Pfam" id="PF00455">
    <property type="entry name" value="DeoRC"/>
    <property type="match status" value="1"/>
</dbReference>
<feature type="region of interest" description="Disordered" evidence="1">
    <location>
        <begin position="113"/>
        <end position="151"/>
    </location>
</feature>
<gene>
    <name evidence="3" type="ORF">E1286_15005</name>
</gene>